<dbReference type="InterPro" id="IPR017850">
    <property type="entry name" value="Alkaline_phosphatase_core_sf"/>
</dbReference>
<dbReference type="EMBL" id="JAOPKD010000030">
    <property type="protein sequence ID" value="MCU4728529.1"/>
    <property type="molecule type" value="Genomic_DNA"/>
</dbReference>
<name>A0AAE3IEZ6_9EURY</name>
<dbReference type="Gene3D" id="3.40.720.10">
    <property type="entry name" value="Alkaline Phosphatase, subunit A"/>
    <property type="match status" value="1"/>
</dbReference>
<reference evidence="2" key="1">
    <citation type="submission" date="2023-02" db="EMBL/GenBank/DDBJ databases">
        <title>Enrichment on poylsaccharides allowed isolation of novel metabolic and taxonomic groups of Haloarchaea.</title>
        <authorList>
            <person name="Sorokin D.Y."/>
            <person name="Elcheninov A.G."/>
            <person name="Khizhniak T.V."/>
            <person name="Kolganova T.V."/>
            <person name="Kublanov I.V."/>
        </authorList>
    </citation>
    <scope>NUCLEOTIDE SEQUENCE</scope>
    <source>
        <strain evidence="1 3">HArc-curdl5-1</strain>
        <strain evidence="2">HArc-curdl7</strain>
    </source>
</reference>
<proteinExistence type="predicted"/>
<protein>
    <submittedName>
        <fullName evidence="2">Uncharacterized protein</fullName>
    </submittedName>
</protein>
<dbReference type="AlphaFoldDB" id="A0AAE3IEZ6"/>
<organism evidence="2 4">
    <name type="scientific">Halapricum hydrolyticum</name>
    <dbReference type="NCBI Taxonomy" id="2979991"/>
    <lineage>
        <taxon>Archaea</taxon>
        <taxon>Methanobacteriati</taxon>
        <taxon>Methanobacteriota</taxon>
        <taxon>Stenosarchaea group</taxon>
        <taxon>Halobacteria</taxon>
        <taxon>Halobacteriales</taxon>
        <taxon>Haloarculaceae</taxon>
        <taxon>Halapricum</taxon>
    </lineage>
</organism>
<evidence type="ECO:0000313" key="4">
    <source>
        <dbReference type="Proteomes" id="UP001209746"/>
    </source>
</evidence>
<keyword evidence="3" id="KW-1185">Reference proteome</keyword>
<gene>
    <name evidence="2" type="ORF">OB914_16385</name>
    <name evidence="1" type="ORF">OB916_16385</name>
</gene>
<dbReference type="Proteomes" id="UP001208186">
    <property type="component" value="Unassembled WGS sequence"/>
</dbReference>
<accession>A0AAE3IEZ6</accession>
<comment type="caution">
    <text evidence="2">The sequence shown here is derived from an EMBL/GenBank/DDBJ whole genome shotgun (WGS) entry which is preliminary data.</text>
</comment>
<evidence type="ECO:0000313" key="2">
    <source>
        <dbReference type="EMBL" id="MCU4728529.1"/>
    </source>
</evidence>
<dbReference type="RefSeq" id="WP_315910368.1">
    <property type="nucleotide sequence ID" value="NZ_JAOPKC010000035.1"/>
</dbReference>
<dbReference type="EMBL" id="JAOPKC010000035">
    <property type="protein sequence ID" value="MCU4719622.1"/>
    <property type="molecule type" value="Genomic_DNA"/>
</dbReference>
<dbReference type="Proteomes" id="UP001209746">
    <property type="component" value="Unassembled WGS sequence"/>
</dbReference>
<dbReference type="SUPFAM" id="SSF53649">
    <property type="entry name" value="Alkaline phosphatase-like"/>
    <property type="match status" value="1"/>
</dbReference>
<evidence type="ECO:0000313" key="1">
    <source>
        <dbReference type="EMBL" id="MCU4719622.1"/>
    </source>
</evidence>
<evidence type="ECO:0000313" key="3">
    <source>
        <dbReference type="Proteomes" id="UP001208186"/>
    </source>
</evidence>
<sequence length="254" mass="29144">MFAEQSSLSGKLSKRTSKASNTPEFLQHNFKGRDFSDTVYVTANPQVNVHLENEFFEVINVWEDHWDDELHTVMPEIMAEETLEAYESYPNKRLISHFIQPHYPFIGDIGQQELNSHSGMELSKRLATDNEARRDQLSTWEQLYEGSASVELVWKAYRENLDLTLPHIERLLETFQEYTVVTSDHGNALGERAWPVPVKIYGHPPEIRMPALTEVPWLVTNTGTRKEVVAGDRSSADTDHQEAVSQRLADLGYK</sequence>